<dbReference type="InterPro" id="IPR008752">
    <property type="entry name" value="Peptidase_M11"/>
</dbReference>
<dbReference type="STRING" id="504798.SAMN05421871_103538"/>
<feature type="domain" description="Peptidase M11 gametolysin" evidence="3">
    <location>
        <begin position="31"/>
        <end position="141"/>
    </location>
</feature>
<dbReference type="Gene3D" id="3.40.390.10">
    <property type="entry name" value="Collagenase (Catalytic Domain)"/>
    <property type="match status" value="1"/>
</dbReference>
<evidence type="ECO:0000256" key="1">
    <source>
        <dbReference type="SAM" id="MobiDB-lite"/>
    </source>
</evidence>
<dbReference type="EMBL" id="FNJB01000001">
    <property type="protein sequence ID" value="SDN92820.1"/>
    <property type="molecule type" value="Genomic_DNA"/>
</dbReference>
<keyword evidence="2" id="KW-0472">Membrane</keyword>
<feature type="region of interest" description="Disordered" evidence="1">
    <location>
        <begin position="306"/>
        <end position="344"/>
    </location>
</feature>
<keyword evidence="2" id="KW-1133">Transmembrane helix</keyword>
<organism evidence="4 5">
    <name type="scientific">Actinokineospora alba</name>
    <dbReference type="NCBI Taxonomy" id="504798"/>
    <lineage>
        <taxon>Bacteria</taxon>
        <taxon>Bacillati</taxon>
        <taxon>Actinomycetota</taxon>
        <taxon>Actinomycetes</taxon>
        <taxon>Pseudonocardiales</taxon>
        <taxon>Pseudonocardiaceae</taxon>
        <taxon>Actinokineospora</taxon>
    </lineage>
</organism>
<dbReference type="AlphaFoldDB" id="A0A1H0FDU5"/>
<gene>
    <name evidence="4" type="ORF">SAMN05192558_101332</name>
</gene>
<feature type="transmembrane region" description="Helical" evidence="2">
    <location>
        <begin position="368"/>
        <end position="386"/>
    </location>
</feature>
<proteinExistence type="predicted"/>
<evidence type="ECO:0000256" key="2">
    <source>
        <dbReference type="SAM" id="Phobius"/>
    </source>
</evidence>
<dbReference type="Proteomes" id="UP000199651">
    <property type="component" value="Unassembled WGS sequence"/>
</dbReference>
<keyword evidence="2" id="KW-0812">Transmembrane</keyword>
<evidence type="ECO:0000259" key="3">
    <source>
        <dbReference type="Pfam" id="PF05548"/>
    </source>
</evidence>
<reference evidence="5" key="1">
    <citation type="submission" date="2016-10" db="EMBL/GenBank/DDBJ databases">
        <authorList>
            <person name="Varghese N."/>
            <person name="Submissions S."/>
        </authorList>
    </citation>
    <scope>NUCLEOTIDE SEQUENCE [LARGE SCALE GENOMIC DNA]</scope>
    <source>
        <strain evidence="5">IBRC-M 10655</strain>
    </source>
</reference>
<evidence type="ECO:0000313" key="5">
    <source>
        <dbReference type="Proteomes" id="UP000199651"/>
    </source>
</evidence>
<feature type="compositionally biased region" description="Low complexity" evidence="1">
    <location>
        <begin position="306"/>
        <end position="341"/>
    </location>
</feature>
<dbReference type="Pfam" id="PF05548">
    <property type="entry name" value="Peptidase_M11"/>
    <property type="match status" value="1"/>
</dbReference>
<dbReference type="GO" id="GO:0008237">
    <property type="term" value="F:metallopeptidase activity"/>
    <property type="evidence" value="ECO:0007669"/>
    <property type="project" value="InterPro"/>
</dbReference>
<protein>
    <submittedName>
        <fullName evidence="4">Gametolysin peptidase M11</fullName>
    </submittedName>
</protein>
<name>A0A1H0FDU5_9PSEU</name>
<dbReference type="SUPFAM" id="SSF55486">
    <property type="entry name" value="Metalloproteases ('zincins'), catalytic domain"/>
    <property type="match status" value="1"/>
</dbReference>
<dbReference type="InterPro" id="IPR024079">
    <property type="entry name" value="MetalloPept_cat_dom_sf"/>
</dbReference>
<sequence length="391" mass="40064">MAVILVNFSDQTIDDVPAVKEKLVDLFIENPDSVAKYHAAQSHGQRTMTLAGGKVHGPITVDVASKCDMKPLTAKAEAALEGIPYDDLAVIFPGAKADCAWGGLAEVPGKRSWYPVEHIGASTLAHELGHNLGFSHQGRDICPPGVVTGCRTGDGHSKRTPMGGGGSKTGYSAPELTKVKWLAADKVVTPAATANVELVALHAPGSVRGTRAVDLPLPGGDRLMVEYRVPGMGVDVGITQGVNVYRVPAGKYGSARIIDGSPQTTAEADNSVPVGSSLVANDISVTVVAAGATSAEVRIGIGPDAVAAPAKPSAPAKTTTSARPSSTSATSSTTSAPPSETVSEDDMIVMDPALAAAVPPEEDSQSPAYLVIAGAFVALLLGTLLVRRSRV</sequence>
<keyword evidence="5" id="KW-1185">Reference proteome</keyword>
<accession>A0A1H0FDU5</accession>
<evidence type="ECO:0000313" key="4">
    <source>
        <dbReference type="EMBL" id="SDN92820.1"/>
    </source>
</evidence>